<reference evidence="2" key="1">
    <citation type="submission" date="2020-05" db="EMBL/GenBank/DDBJ databases">
        <title>Phylogenomic resolution of chytrid fungi.</title>
        <authorList>
            <person name="Stajich J.E."/>
            <person name="Amses K."/>
            <person name="Simmons R."/>
            <person name="Seto K."/>
            <person name="Myers J."/>
            <person name="Bonds A."/>
            <person name="Quandt C.A."/>
            <person name="Barry K."/>
            <person name="Liu P."/>
            <person name="Grigoriev I."/>
            <person name="Longcore J.E."/>
            <person name="James T.Y."/>
        </authorList>
    </citation>
    <scope>NUCLEOTIDE SEQUENCE</scope>
    <source>
        <strain evidence="2">JEL0379</strain>
    </source>
</reference>
<dbReference type="Proteomes" id="UP001212152">
    <property type="component" value="Unassembled WGS sequence"/>
</dbReference>
<gene>
    <name evidence="2" type="ORF">HDU87_005852</name>
</gene>
<proteinExistence type="predicted"/>
<comment type="caution">
    <text evidence="2">The sequence shown here is derived from an EMBL/GenBank/DDBJ whole genome shotgun (WGS) entry which is preliminary data.</text>
</comment>
<sequence>MPPVAVARVFTEPRRPQRRHFVDMEYVYPYADVAGNPADRVVVETARRQHISLKSDHHTGKSTYGVDFGGEDEAGKPAAVPLPMRMVRPTPAVPTAESMYSRSLRDGDYINSSIKNRQAEADRYAFVSSYQAACKDAVALPEIAAAVAAATAPPQPSGKSLYQDSYPEDQAPNPKLVPGANPWGKTKLLYVPKTKGTIRDLFHADAPKGPATSYRNDYQRWPALDDDAGPPPAPVVLGPRDPMSTREACRTVVPKAFKYRKWGGS</sequence>
<feature type="region of interest" description="Disordered" evidence="1">
    <location>
        <begin position="149"/>
        <end position="179"/>
    </location>
</feature>
<dbReference type="EMBL" id="JADGJQ010000049">
    <property type="protein sequence ID" value="KAJ3175709.1"/>
    <property type="molecule type" value="Genomic_DNA"/>
</dbReference>
<evidence type="ECO:0000313" key="3">
    <source>
        <dbReference type="Proteomes" id="UP001212152"/>
    </source>
</evidence>
<name>A0AAD5XKT7_9FUNG</name>
<protein>
    <submittedName>
        <fullName evidence="2">Uncharacterized protein</fullName>
    </submittedName>
</protein>
<keyword evidence="3" id="KW-1185">Reference proteome</keyword>
<dbReference type="AlphaFoldDB" id="A0AAD5XKT7"/>
<evidence type="ECO:0000256" key="1">
    <source>
        <dbReference type="SAM" id="MobiDB-lite"/>
    </source>
</evidence>
<feature type="region of interest" description="Disordered" evidence="1">
    <location>
        <begin position="222"/>
        <end position="245"/>
    </location>
</feature>
<evidence type="ECO:0000313" key="2">
    <source>
        <dbReference type="EMBL" id="KAJ3175709.1"/>
    </source>
</evidence>
<organism evidence="2 3">
    <name type="scientific">Geranomyces variabilis</name>
    <dbReference type="NCBI Taxonomy" id="109894"/>
    <lineage>
        <taxon>Eukaryota</taxon>
        <taxon>Fungi</taxon>
        <taxon>Fungi incertae sedis</taxon>
        <taxon>Chytridiomycota</taxon>
        <taxon>Chytridiomycota incertae sedis</taxon>
        <taxon>Chytridiomycetes</taxon>
        <taxon>Spizellomycetales</taxon>
        <taxon>Powellomycetaceae</taxon>
        <taxon>Geranomyces</taxon>
    </lineage>
</organism>
<accession>A0AAD5XKT7</accession>